<dbReference type="EMBL" id="CAJVPJ010000579">
    <property type="protein sequence ID" value="CAG8539297.1"/>
    <property type="molecule type" value="Genomic_DNA"/>
</dbReference>
<reference evidence="1" key="1">
    <citation type="submission" date="2021-06" db="EMBL/GenBank/DDBJ databases">
        <authorList>
            <person name="Kallberg Y."/>
            <person name="Tangrot J."/>
            <person name="Rosling A."/>
        </authorList>
    </citation>
    <scope>NUCLEOTIDE SEQUENCE</scope>
    <source>
        <strain evidence="1">IA702</strain>
    </source>
</reference>
<sequence>IDLIIASGDLVTIDHEVDDDIVKEKLRLMFKLQKLCYEKRENVCGNHDPSDSFNMYACDELDKQSIMASAGSDLVQNFHNKVINIAPGLSMVGFGGSGDAVLKNEPSEVVWPAYPLDTESLLSKQLPILFSKVPKQNDIMLVTHVGPADISTTDVNKYPNELETRIAAGSPAIFEHIANESPRKTPDDVDRLTITVNVHGHSHFPFGFSHIGRTMIVNPGPLRDGRFAILTLERRSLNEVTSGIRFSEALQREQAWVVADVEFYCI</sequence>
<dbReference type="Gene3D" id="3.60.21.10">
    <property type="match status" value="1"/>
</dbReference>
<accession>A0A9N9ANK2</accession>
<proteinExistence type="predicted"/>
<dbReference type="OrthoDB" id="2412157at2759"/>
<feature type="non-terminal residue" evidence="1">
    <location>
        <position position="1"/>
    </location>
</feature>
<keyword evidence="2" id="KW-1185">Reference proteome</keyword>
<name>A0A9N9ANK2_9GLOM</name>
<protein>
    <submittedName>
        <fullName evidence="1">9113_t:CDS:1</fullName>
    </submittedName>
</protein>
<gene>
    <name evidence="1" type="ORF">POCULU_LOCUS4454</name>
</gene>
<dbReference type="AlphaFoldDB" id="A0A9N9ANK2"/>
<comment type="caution">
    <text evidence="1">The sequence shown here is derived from an EMBL/GenBank/DDBJ whole genome shotgun (WGS) entry which is preliminary data.</text>
</comment>
<evidence type="ECO:0000313" key="1">
    <source>
        <dbReference type="EMBL" id="CAG8539297.1"/>
    </source>
</evidence>
<dbReference type="SUPFAM" id="SSF56300">
    <property type="entry name" value="Metallo-dependent phosphatases"/>
    <property type="match status" value="1"/>
</dbReference>
<dbReference type="PANTHER" id="PTHR37523">
    <property type="entry name" value="METALLOPHOSPHOESTERASE"/>
    <property type="match status" value="1"/>
</dbReference>
<dbReference type="InterPro" id="IPR029052">
    <property type="entry name" value="Metallo-depent_PP-like"/>
</dbReference>
<evidence type="ECO:0000313" key="2">
    <source>
        <dbReference type="Proteomes" id="UP000789572"/>
    </source>
</evidence>
<organism evidence="1 2">
    <name type="scientific">Paraglomus occultum</name>
    <dbReference type="NCBI Taxonomy" id="144539"/>
    <lineage>
        <taxon>Eukaryota</taxon>
        <taxon>Fungi</taxon>
        <taxon>Fungi incertae sedis</taxon>
        <taxon>Mucoromycota</taxon>
        <taxon>Glomeromycotina</taxon>
        <taxon>Glomeromycetes</taxon>
        <taxon>Paraglomerales</taxon>
        <taxon>Paraglomeraceae</taxon>
        <taxon>Paraglomus</taxon>
    </lineage>
</organism>
<dbReference type="Proteomes" id="UP000789572">
    <property type="component" value="Unassembled WGS sequence"/>
</dbReference>
<dbReference type="PANTHER" id="PTHR37523:SF1">
    <property type="entry name" value="CALCINEURIN-LIKE PHOSPHOESTERASE DOMAIN-CONTAINING PROTEIN"/>
    <property type="match status" value="1"/>
</dbReference>